<feature type="region of interest" description="Disordered" evidence="1">
    <location>
        <begin position="19"/>
        <end position="47"/>
    </location>
</feature>
<dbReference type="AlphaFoldDB" id="A0A2A9P0U1"/>
<keyword evidence="3" id="KW-1185">Reference proteome</keyword>
<evidence type="ECO:0000313" key="2">
    <source>
        <dbReference type="EMBL" id="PFH55064.1"/>
    </source>
</evidence>
<reference evidence="2 3" key="1">
    <citation type="journal article" date="2015" name="BMC Genomics">
        <title>Gene expression during zombie ant biting behavior reflects the complexity underlying fungal parasitic behavioral manipulation.</title>
        <authorList>
            <person name="de Bekker C."/>
            <person name="Ohm R.A."/>
            <person name="Loreto R.G."/>
            <person name="Sebastian A."/>
            <person name="Albert I."/>
            <person name="Merrow M."/>
            <person name="Brachmann A."/>
            <person name="Hughes D.P."/>
        </authorList>
    </citation>
    <scope>NUCLEOTIDE SEQUENCE [LARGE SCALE GENOMIC DNA]</scope>
    <source>
        <strain evidence="2 3">SC16a</strain>
    </source>
</reference>
<organism evidence="2 3">
    <name type="scientific">Ophiocordyceps unilateralis</name>
    <name type="common">Zombie-ant fungus</name>
    <name type="synonym">Torrubia unilateralis</name>
    <dbReference type="NCBI Taxonomy" id="268505"/>
    <lineage>
        <taxon>Eukaryota</taxon>
        <taxon>Fungi</taxon>
        <taxon>Dikarya</taxon>
        <taxon>Ascomycota</taxon>
        <taxon>Pezizomycotina</taxon>
        <taxon>Sordariomycetes</taxon>
        <taxon>Hypocreomycetidae</taxon>
        <taxon>Hypocreales</taxon>
        <taxon>Ophiocordycipitaceae</taxon>
        <taxon>Ophiocordyceps</taxon>
    </lineage>
</organism>
<accession>A0A2A9P0U1</accession>
<name>A0A2A9P0U1_OPHUN</name>
<dbReference type="Proteomes" id="UP000037136">
    <property type="component" value="Unassembled WGS sequence"/>
</dbReference>
<protein>
    <submittedName>
        <fullName evidence="2">Uncharacterized protein</fullName>
    </submittedName>
</protein>
<proteinExistence type="predicted"/>
<evidence type="ECO:0000313" key="3">
    <source>
        <dbReference type="Proteomes" id="UP000037136"/>
    </source>
</evidence>
<gene>
    <name evidence="2" type="ORF">XA68_10860</name>
</gene>
<comment type="caution">
    <text evidence="2">The sequence shown here is derived from an EMBL/GenBank/DDBJ whole genome shotgun (WGS) entry which is preliminary data.</text>
</comment>
<sequence length="480" mass="53736">MSRKIGQFWRSLLGLSTHPADRYKEEEERARQKDKEQASKQREKQEPELTRVANVGYLVFCANATINATPTARATPEFKKLEEACSNLGKQIHSKPSADPSLVRLAAQARASLMLQAIYVNRTWTTETICQMEEAGANTEARIVCLGGKDPTQLLNDLDACDYKAMSGPWDWNHEKAICESITSGKKCESNSHKSRWCSVFKDWSSTNLSGISPTDQKANAKPAIYQKTTSPLATEKVARPSTVPVVNCGKAQEPTAKSQIASGQLGCGEDWAYWVWDQDWPTNCLRHSGGMSCREYNPETIPSDLKEDLEKSHLTKYPPSSAQKVSAHRTSQEIVQATKADKAIRAHVHRWSTEGLGRFDECKLDCTRLAGRADGWDRESIPLCKQRCEAAVSRFTGGIEQRADHVGRLQQPVDDNEAMKRHVQWSFGQQGKGLDACSAGCRSQAEEPHHWKRDKIPQCDSLCESAVRRYPIVSYTHNR</sequence>
<evidence type="ECO:0000256" key="1">
    <source>
        <dbReference type="SAM" id="MobiDB-lite"/>
    </source>
</evidence>
<reference evidence="2 3" key="2">
    <citation type="journal article" date="2017" name="Sci. Rep.">
        <title>Ant-infecting Ophiocordyceps genomes reveal a high diversity of potential behavioral manipulation genes and a possible major role for enterotoxins.</title>
        <authorList>
            <person name="de Bekker C."/>
            <person name="Ohm R.A."/>
            <person name="Evans H.C."/>
            <person name="Brachmann A."/>
            <person name="Hughes D.P."/>
        </authorList>
    </citation>
    <scope>NUCLEOTIDE SEQUENCE [LARGE SCALE GENOMIC DNA]</scope>
    <source>
        <strain evidence="2 3">SC16a</strain>
    </source>
</reference>
<dbReference type="EMBL" id="LAZP02001252">
    <property type="protein sequence ID" value="PFH55064.1"/>
    <property type="molecule type" value="Genomic_DNA"/>
</dbReference>